<gene>
    <name evidence="1" type="ORF">CCACVL1_00910</name>
</gene>
<sequence length="29" mass="3509">LPPRNRFMLLNHLLNKMPWYLMPLREGTG</sequence>
<reference evidence="1 2" key="1">
    <citation type="submission" date="2013-09" db="EMBL/GenBank/DDBJ databases">
        <title>Corchorus capsularis genome sequencing.</title>
        <authorList>
            <person name="Alam M."/>
            <person name="Haque M.S."/>
            <person name="Islam M.S."/>
            <person name="Emdad E.M."/>
            <person name="Islam M.M."/>
            <person name="Ahmed B."/>
            <person name="Halim A."/>
            <person name="Hossen Q.M.M."/>
            <person name="Hossain M.Z."/>
            <person name="Ahmed R."/>
            <person name="Khan M.M."/>
            <person name="Islam R."/>
            <person name="Rashid M.M."/>
            <person name="Khan S.A."/>
            <person name="Rahman M.S."/>
            <person name="Alam M."/>
        </authorList>
    </citation>
    <scope>NUCLEOTIDE SEQUENCE [LARGE SCALE GENOMIC DNA]</scope>
    <source>
        <strain evidence="2">cv. CVL-1</strain>
        <tissue evidence="1">Whole seedling</tissue>
    </source>
</reference>
<evidence type="ECO:0000313" key="1">
    <source>
        <dbReference type="EMBL" id="OMP10514.1"/>
    </source>
</evidence>
<dbReference type="Gramene" id="OMP10514">
    <property type="protein sequence ID" value="OMP10514"/>
    <property type="gene ID" value="CCACVL1_00910"/>
</dbReference>
<accession>A0A1R3KTT5</accession>
<proteinExistence type="predicted"/>
<evidence type="ECO:0000313" key="2">
    <source>
        <dbReference type="Proteomes" id="UP000188268"/>
    </source>
</evidence>
<dbReference type="AlphaFoldDB" id="A0A1R3KTT5"/>
<comment type="caution">
    <text evidence="1">The sequence shown here is derived from an EMBL/GenBank/DDBJ whole genome shotgun (WGS) entry which is preliminary data.</text>
</comment>
<organism evidence="1 2">
    <name type="scientific">Corchorus capsularis</name>
    <name type="common">Jute</name>
    <dbReference type="NCBI Taxonomy" id="210143"/>
    <lineage>
        <taxon>Eukaryota</taxon>
        <taxon>Viridiplantae</taxon>
        <taxon>Streptophyta</taxon>
        <taxon>Embryophyta</taxon>
        <taxon>Tracheophyta</taxon>
        <taxon>Spermatophyta</taxon>
        <taxon>Magnoliopsida</taxon>
        <taxon>eudicotyledons</taxon>
        <taxon>Gunneridae</taxon>
        <taxon>Pentapetalae</taxon>
        <taxon>rosids</taxon>
        <taxon>malvids</taxon>
        <taxon>Malvales</taxon>
        <taxon>Malvaceae</taxon>
        <taxon>Grewioideae</taxon>
        <taxon>Apeibeae</taxon>
        <taxon>Corchorus</taxon>
    </lineage>
</organism>
<name>A0A1R3KTT5_COCAP</name>
<protein>
    <submittedName>
        <fullName evidence="1">Uncharacterized protein</fullName>
    </submittedName>
</protein>
<keyword evidence="2" id="KW-1185">Reference proteome</keyword>
<dbReference type="Proteomes" id="UP000188268">
    <property type="component" value="Unassembled WGS sequence"/>
</dbReference>
<dbReference type="EMBL" id="AWWV01002337">
    <property type="protein sequence ID" value="OMP10514.1"/>
    <property type="molecule type" value="Genomic_DNA"/>
</dbReference>
<feature type="non-terminal residue" evidence="1">
    <location>
        <position position="1"/>
    </location>
</feature>